<dbReference type="GO" id="GO:0008237">
    <property type="term" value="F:metallopeptidase activity"/>
    <property type="evidence" value="ECO:0007669"/>
    <property type="project" value="InterPro"/>
</dbReference>
<keyword evidence="3" id="KW-1185">Reference proteome</keyword>
<dbReference type="AlphaFoldDB" id="A0A271IWH0"/>
<sequence length="420" mass="45244">MSKSPPETPADAAAVDAAAPAALHVPDVVVGWVQAGPLDDTQRDAFNRARALVREALQRELPGFAWSFPFLRRRDLGTGGAEAEPVDLLDAGVTERRVAGWDFALVVTATDLRARFRPFALATPAQALDTAALSMARIDPGVRDSGMTDAERTERMGHRLAALALHAFGHLNGLDHELREDAVMHAPRSPSDLDLSSLSFTEPNRSEIEAELHDVADPRMEEETAFERLSDAAFVVKAVLLNWADIADTVVQIRPWRFPFQLSKLTTAAFSTLVVLVMTAEAWDLGTRQPLALVGALSAVAIVGTSAYLVRKQGLLARRHGQARTEQQVVQAVSILLALGLGMSTTWGLLFGTTLVLRTLFFDAPILDGWAASLGHPVGHDDVLAFAGFVAALGLGVGALGGSFEDQTYFRHVAYVDEET</sequence>
<dbReference type="RefSeq" id="WP_095509221.1">
    <property type="nucleotide sequence ID" value="NZ_MQWD01000001.1"/>
</dbReference>
<accession>A0A271IWH0</accession>
<feature type="transmembrane region" description="Helical" evidence="1">
    <location>
        <begin position="289"/>
        <end position="309"/>
    </location>
</feature>
<evidence type="ECO:0000256" key="1">
    <source>
        <dbReference type="SAM" id="Phobius"/>
    </source>
</evidence>
<keyword evidence="1" id="KW-0812">Transmembrane</keyword>
<dbReference type="Proteomes" id="UP000216339">
    <property type="component" value="Unassembled WGS sequence"/>
</dbReference>
<reference evidence="2 3" key="1">
    <citation type="submission" date="2016-11" db="EMBL/GenBank/DDBJ databases">
        <title>Study of marine rhodopsin-containing bacteria.</title>
        <authorList>
            <person name="Yoshizawa S."/>
            <person name="Kumagai Y."/>
            <person name="Kogure K."/>
        </authorList>
    </citation>
    <scope>NUCLEOTIDE SEQUENCE [LARGE SCALE GENOMIC DNA]</scope>
    <source>
        <strain evidence="2 3">SAORIC-28</strain>
    </source>
</reference>
<name>A0A271IWH0_9BACT</name>
<dbReference type="SUPFAM" id="SSF55486">
    <property type="entry name" value="Metalloproteases ('zincins'), catalytic domain"/>
    <property type="match status" value="1"/>
</dbReference>
<dbReference type="OrthoDB" id="7831148at2"/>
<feature type="transmembrane region" description="Helical" evidence="1">
    <location>
        <begin position="329"/>
        <end position="350"/>
    </location>
</feature>
<protein>
    <submittedName>
        <fullName evidence="2">Uncharacterized protein</fullName>
    </submittedName>
</protein>
<proteinExistence type="predicted"/>
<evidence type="ECO:0000313" key="3">
    <source>
        <dbReference type="Proteomes" id="UP000216339"/>
    </source>
</evidence>
<dbReference type="EMBL" id="MQWD01000001">
    <property type="protein sequence ID" value="PAP75581.1"/>
    <property type="molecule type" value="Genomic_DNA"/>
</dbReference>
<organism evidence="2 3">
    <name type="scientific">Rubrivirga marina</name>
    <dbReference type="NCBI Taxonomy" id="1196024"/>
    <lineage>
        <taxon>Bacteria</taxon>
        <taxon>Pseudomonadati</taxon>
        <taxon>Rhodothermota</taxon>
        <taxon>Rhodothermia</taxon>
        <taxon>Rhodothermales</taxon>
        <taxon>Rubricoccaceae</taxon>
        <taxon>Rubrivirga</taxon>
    </lineage>
</organism>
<feature type="transmembrane region" description="Helical" evidence="1">
    <location>
        <begin position="383"/>
        <end position="402"/>
    </location>
</feature>
<keyword evidence="1" id="KW-0472">Membrane</keyword>
<keyword evidence="1" id="KW-1133">Transmembrane helix</keyword>
<evidence type="ECO:0000313" key="2">
    <source>
        <dbReference type="EMBL" id="PAP75581.1"/>
    </source>
</evidence>
<comment type="caution">
    <text evidence="2">The sequence shown here is derived from an EMBL/GenBank/DDBJ whole genome shotgun (WGS) entry which is preliminary data.</text>
</comment>
<dbReference type="InterPro" id="IPR024079">
    <property type="entry name" value="MetalloPept_cat_dom_sf"/>
</dbReference>
<gene>
    <name evidence="2" type="ORF">BSZ37_03585</name>
</gene>
<dbReference type="Gene3D" id="3.40.390.10">
    <property type="entry name" value="Collagenase (Catalytic Domain)"/>
    <property type="match status" value="1"/>
</dbReference>